<dbReference type="PANTHER" id="PTHR11630">
    <property type="entry name" value="DNA REPLICATION LICENSING FACTOR MCM FAMILY MEMBER"/>
    <property type="match status" value="1"/>
</dbReference>
<dbReference type="GO" id="GO:1902975">
    <property type="term" value="P:mitotic DNA replication initiation"/>
    <property type="evidence" value="ECO:0007669"/>
    <property type="project" value="TreeGrafter"/>
</dbReference>
<keyword evidence="6 11" id="KW-0347">Helicase</keyword>
<dbReference type="InterPro" id="IPR008046">
    <property type="entry name" value="Mcm3"/>
</dbReference>
<dbReference type="GO" id="GO:0042555">
    <property type="term" value="C:MCM complex"/>
    <property type="evidence" value="ECO:0007669"/>
    <property type="project" value="UniProtKB-UniRule"/>
</dbReference>
<dbReference type="Pfam" id="PF17855">
    <property type="entry name" value="MCM_lid"/>
    <property type="match status" value="1"/>
</dbReference>
<comment type="function">
    <text evidence="11">Acts as component of the MCM2-7 complex (MCM complex) which is the replicative helicase essential for 'once per cell cycle' DNA replication initiation and elongation in eukaryotic cells. The active ATPase sites in the MCM2-7 ring are formed through the interaction surfaces of two neighboring subunits such that a critical structure of a conserved arginine finger motif is provided in trans relative to the ATP-binding site of the Walker A box of the adjacent subunit. The six ATPase active sites, however, are likely to contribute differentially to the complex helicase activity.</text>
</comment>
<evidence type="ECO:0000256" key="9">
    <source>
        <dbReference type="ARBA" id="ARBA00023242"/>
    </source>
</evidence>
<dbReference type="Gene3D" id="3.30.1640.10">
    <property type="entry name" value="mini-chromosome maintenance (MCM) complex, chain A, domain 1"/>
    <property type="match status" value="1"/>
</dbReference>
<dbReference type="GO" id="GO:0006271">
    <property type="term" value="P:DNA strand elongation involved in DNA replication"/>
    <property type="evidence" value="ECO:0007669"/>
    <property type="project" value="TreeGrafter"/>
</dbReference>
<dbReference type="InterPro" id="IPR041562">
    <property type="entry name" value="MCM_lid"/>
</dbReference>
<dbReference type="GO" id="GO:0003697">
    <property type="term" value="F:single-stranded DNA binding"/>
    <property type="evidence" value="ECO:0007669"/>
    <property type="project" value="TreeGrafter"/>
</dbReference>
<dbReference type="EMBL" id="CP075154">
    <property type="protein sequence ID" value="UTX43701.1"/>
    <property type="molecule type" value="Genomic_DNA"/>
</dbReference>
<dbReference type="FunFam" id="3.40.50.300:FF:000826">
    <property type="entry name" value="Replicative DNA helicase Mcm"/>
    <property type="match status" value="1"/>
</dbReference>
<sequence>MESEFIESFKSFIESYRTPQDRDIAEVIAKLPYEDHQRIILNINDMRAFDKALAKGIMEEPTTLVPFAEDELSGIGGRKIFLGIKGSFGEYTLNPRTLSSIYIGKMVCIEGIVTSCSICRPKVMKSVHYNPSKNVFYSKEYRDSTMVTKLPVTNTVYPTRDVDGTLLVTEFGLSEYFDYQTVVLQEMPEKAPPGQLPRSVEVILTFDLVDKLKPGDRAKIYGIYKSLCYGGQQFPSRFKTVVIANNIEKTKEEEERDVVPEIEFEKLSGMKNIHHSIAPSIFGHDIIKKSIALLLVGGNEVIMKNGSKIRGDINILLVGDPSTAKSQLLRYVLNAAQLSVATTGKGSSGVGLTAAVVLDKDTGEKRLEAGAMVLADRGVVCIDEFDKMSDGDRVAIHEVMEQQTVTIAKAGIHTTLNARCSVLAAANPVWGQYRESRPPQDNVRLPESLLTRFDLIFVTLDKSNADADQLISEHVLRMHMLAQGYEEEGMGIKQDLFRAYIQHCRQKRPVLSREAARLIVREYTLLRQTKDRKEQIVSITPRMLETMIRLSTANAKLRLSDVVEYDDAECAVNLIKDSLFQKVIKPGKRIKVVASEEKDEFDLVDEKGTLKQRLEATMVDEDKVSFVSHALYDYSADPQNPRILEIDDFMKYLGTDMSVTEKEVESILTGLAEKDLILFENGRIYLLN</sequence>
<dbReference type="InterPro" id="IPR031327">
    <property type="entry name" value="MCM"/>
</dbReference>
<dbReference type="Gene3D" id="2.40.50.140">
    <property type="entry name" value="Nucleic acid-binding proteins"/>
    <property type="match status" value="1"/>
</dbReference>
<dbReference type="AlphaFoldDB" id="A0A9Q9F9V7"/>
<dbReference type="GO" id="GO:0005656">
    <property type="term" value="C:nuclear pre-replicative complex"/>
    <property type="evidence" value="ECO:0007669"/>
    <property type="project" value="UniProtKB-ARBA"/>
</dbReference>
<keyword evidence="4 10" id="KW-0547">Nucleotide-binding</keyword>
<comment type="similarity">
    <text evidence="2 10">Belongs to the MCM family.</text>
</comment>
<name>A0A9Q9F9V7_ENCHE</name>
<dbReference type="GO" id="GO:0031261">
    <property type="term" value="C:DNA replication preinitiation complex"/>
    <property type="evidence" value="ECO:0007669"/>
    <property type="project" value="UniProtKB-ARBA"/>
</dbReference>
<organism evidence="13 14">
    <name type="scientific">Encephalitozoon hellem</name>
    <name type="common">Microsporidian parasite</name>
    <dbReference type="NCBI Taxonomy" id="27973"/>
    <lineage>
        <taxon>Eukaryota</taxon>
        <taxon>Fungi</taxon>
        <taxon>Fungi incertae sedis</taxon>
        <taxon>Microsporidia</taxon>
        <taxon>Unikaryonidae</taxon>
        <taxon>Encephalitozoon</taxon>
    </lineage>
</organism>
<dbReference type="SMART" id="SM00350">
    <property type="entry name" value="MCM"/>
    <property type="match status" value="1"/>
</dbReference>
<dbReference type="SUPFAM" id="SSF52540">
    <property type="entry name" value="P-loop containing nucleoside triphosphate hydrolases"/>
    <property type="match status" value="1"/>
</dbReference>
<dbReference type="PANTHER" id="PTHR11630:SF46">
    <property type="entry name" value="DNA REPLICATION LICENSING FACTOR MCM3-RELATED"/>
    <property type="match status" value="1"/>
</dbReference>
<dbReference type="GO" id="GO:0006279">
    <property type="term" value="P:premeiotic DNA replication"/>
    <property type="evidence" value="ECO:0007669"/>
    <property type="project" value="UniProtKB-ARBA"/>
</dbReference>
<evidence type="ECO:0000256" key="6">
    <source>
        <dbReference type="ARBA" id="ARBA00022806"/>
    </source>
</evidence>
<dbReference type="Pfam" id="PF00493">
    <property type="entry name" value="MCM"/>
    <property type="match status" value="1"/>
</dbReference>
<dbReference type="Pfam" id="PF17207">
    <property type="entry name" value="MCM_OB"/>
    <property type="match status" value="1"/>
</dbReference>
<dbReference type="GO" id="GO:0043596">
    <property type="term" value="C:nuclear replication fork"/>
    <property type="evidence" value="ECO:0007669"/>
    <property type="project" value="UniProtKB-ARBA"/>
</dbReference>
<evidence type="ECO:0000256" key="2">
    <source>
        <dbReference type="ARBA" id="ARBA00008010"/>
    </source>
</evidence>
<keyword evidence="3 11" id="KW-0235">DNA replication</keyword>
<keyword evidence="8 10" id="KW-0238">DNA-binding</keyword>
<keyword evidence="5 11" id="KW-0378">Hydrolase</keyword>
<reference evidence="13" key="1">
    <citation type="submission" date="2021-05" db="EMBL/GenBank/DDBJ databases">
        <title>Encephalitozoon hellem ATCC 50604 Complete Genome.</title>
        <authorList>
            <person name="Mascarenhas dos Santos A.C."/>
            <person name="Julian A.T."/>
            <person name="Pombert J.-F."/>
        </authorList>
    </citation>
    <scope>NUCLEOTIDE SEQUENCE</scope>
    <source>
        <strain evidence="13">ATCC 50604</strain>
    </source>
</reference>
<dbReference type="PRINTS" id="PR01659">
    <property type="entry name" value="MCMPROTEIN3"/>
</dbReference>
<feature type="domain" description="MCM C-terminal AAA(+) ATPase" evidence="12">
    <location>
        <begin position="269"/>
        <end position="475"/>
    </location>
</feature>
<keyword evidence="7 10" id="KW-0067">ATP-binding</keyword>
<dbReference type="InterPro" id="IPR018525">
    <property type="entry name" value="MCM_CS"/>
</dbReference>
<dbReference type="GO" id="GO:0005524">
    <property type="term" value="F:ATP binding"/>
    <property type="evidence" value="ECO:0007669"/>
    <property type="project" value="UniProtKB-UniRule"/>
</dbReference>
<evidence type="ECO:0000256" key="1">
    <source>
        <dbReference type="ARBA" id="ARBA00004123"/>
    </source>
</evidence>
<dbReference type="SMART" id="SM00382">
    <property type="entry name" value="AAA"/>
    <property type="match status" value="1"/>
</dbReference>
<dbReference type="InterPro" id="IPR027417">
    <property type="entry name" value="P-loop_NTPase"/>
</dbReference>
<dbReference type="PRINTS" id="PR01657">
    <property type="entry name" value="MCMFAMILY"/>
</dbReference>
<dbReference type="InterPro" id="IPR027925">
    <property type="entry name" value="MCM_N"/>
</dbReference>
<dbReference type="EC" id="3.6.4.12" evidence="11"/>
<evidence type="ECO:0000256" key="7">
    <source>
        <dbReference type="ARBA" id="ARBA00022840"/>
    </source>
</evidence>
<comment type="subcellular location">
    <subcellularLocation>
        <location evidence="1 11">Nucleus</location>
    </subcellularLocation>
</comment>
<evidence type="ECO:0000256" key="10">
    <source>
        <dbReference type="RuleBase" id="RU004070"/>
    </source>
</evidence>
<dbReference type="GO" id="GO:0017116">
    <property type="term" value="F:single-stranded DNA helicase activity"/>
    <property type="evidence" value="ECO:0007669"/>
    <property type="project" value="TreeGrafter"/>
</dbReference>
<protein>
    <recommendedName>
        <fullName evidence="11">DNA replication licensing factor MCM3</fullName>
        <ecNumber evidence="11">3.6.4.12</ecNumber>
    </recommendedName>
</protein>
<dbReference type="PROSITE" id="PS50051">
    <property type="entry name" value="MCM_2"/>
    <property type="match status" value="1"/>
</dbReference>
<evidence type="ECO:0000259" key="12">
    <source>
        <dbReference type="PROSITE" id="PS50051"/>
    </source>
</evidence>
<dbReference type="Pfam" id="PF14551">
    <property type="entry name" value="MCM_N"/>
    <property type="match status" value="1"/>
</dbReference>
<dbReference type="InterPro" id="IPR001208">
    <property type="entry name" value="MCM_dom"/>
</dbReference>
<dbReference type="InterPro" id="IPR012340">
    <property type="entry name" value="NA-bd_OB-fold"/>
</dbReference>
<dbReference type="InterPro" id="IPR033762">
    <property type="entry name" value="MCM_OB"/>
</dbReference>
<comment type="subunit">
    <text evidence="11">Component of the MCM2-7 complex.</text>
</comment>
<evidence type="ECO:0000256" key="3">
    <source>
        <dbReference type="ARBA" id="ARBA00022705"/>
    </source>
</evidence>
<evidence type="ECO:0000256" key="8">
    <source>
        <dbReference type="ARBA" id="ARBA00023125"/>
    </source>
</evidence>
<dbReference type="PROSITE" id="PS00847">
    <property type="entry name" value="MCM_1"/>
    <property type="match status" value="1"/>
</dbReference>
<dbReference type="Proteomes" id="UP001059546">
    <property type="component" value="Chromosome VIII"/>
</dbReference>
<proteinExistence type="inferred from homology"/>
<dbReference type="Gene3D" id="2.20.28.10">
    <property type="match status" value="1"/>
</dbReference>
<gene>
    <name evidence="13" type="ORF">GPU96_08g14700</name>
</gene>
<dbReference type="GO" id="GO:0000727">
    <property type="term" value="P:double-strand break repair via break-induced replication"/>
    <property type="evidence" value="ECO:0007669"/>
    <property type="project" value="TreeGrafter"/>
</dbReference>
<evidence type="ECO:0000256" key="5">
    <source>
        <dbReference type="ARBA" id="ARBA00022801"/>
    </source>
</evidence>
<comment type="catalytic activity">
    <reaction evidence="11">
        <text>ATP + H2O = ADP + phosphate + H(+)</text>
        <dbReference type="Rhea" id="RHEA:13065"/>
        <dbReference type="ChEBI" id="CHEBI:15377"/>
        <dbReference type="ChEBI" id="CHEBI:15378"/>
        <dbReference type="ChEBI" id="CHEBI:30616"/>
        <dbReference type="ChEBI" id="CHEBI:43474"/>
        <dbReference type="ChEBI" id="CHEBI:456216"/>
        <dbReference type="EC" id="3.6.4.12"/>
    </reaction>
</comment>
<evidence type="ECO:0000313" key="13">
    <source>
        <dbReference type="EMBL" id="UTX43701.1"/>
    </source>
</evidence>
<accession>A0A9Q9F9V7</accession>
<dbReference type="Gene3D" id="3.40.50.300">
    <property type="entry name" value="P-loop containing nucleotide triphosphate hydrolases"/>
    <property type="match status" value="1"/>
</dbReference>
<dbReference type="InterPro" id="IPR003593">
    <property type="entry name" value="AAA+_ATPase"/>
</dbReference>
<dbReference type="SUPFAM" id="SSF50249">
    <property type="entry name" value="Nucleic acid-binding proteins"/>
    <property type="match status" value="1"/>
</dbReference>
<evidence type="ECO:0000256" key="4">
    <source>
        <dbReference type="ARBA" id="ARBA00022741"/>
    </source>
</evidence>
<keyword evidence="9 11" id="KW-0539">Nucleus</keyword>
<dbReference type="GO" id="GO:0016787">
    <property type="term" value="F:hydrolase activity"/>
    <property type="evidence" value="ECO:0007669"/>
    <property type="project" value="UniProtKB-KW"/>
</dbReference>
<evidence type="ECO:0000313" key="14">
    <source>
        <dbReference type="Proteomes" id="UP001059546"/>
    </source>
</evidence>
<evidence type="ECO:0000256" key="11">
    <source>
        <dbReference type="RuleBase" id="RU368061"/>
    </source>
</evidence>